<reference evidence="1" key="1">
    <citation type="submission" date="2021-03" db="EMBL/GenBank/DDBJ databases">
        <title>Draft genome sequence of rust myrtle Austropuccinia psidii MF-1, a brazilian biotype.</title>
        <authorList>
            <person name="Quecine M.C."/>
            <person name="Pachon D.M.R."/>
            <person name="Bonatelli M.L."/>
            <person name="Correr F.H."/>
            <person name="Franceschini L.M."/>
            <person name="Leite T.F."/>
            <person name="Margarido G.R.A."/>
            <person name="Almeida C.A."/>
            <person name="Ferrarezi J.A."/>
            <person name="Labate C.A."/>
        </authorList>
    </citation>
    <scope>NUCLEOTIDE SEQUENCE</scope>
    <source>
        <strain evidence="1">MF-1</strain>
    </source>
</reference>
<dbReference type="EMBL" id="AVOT02034914">
    <property type="protein sequence ID" value="MBW0529150.1"/>
    <property type="molecule type" value="Genomic_DNA"/>
</dbReference>
<dbReference type="AlphaFoldDB" id="A0A9Q3I7H1"/>
<organism evidence="1 2">
    <name type="scientific">Austropuccinia psidii MF-1</name>
    <dbReference type="NCBI Taxonomy" id="1389203"/>
    <lineage>
        <taxon>Eukaryota</taxon>
        <taxon>Fungi</taxon>
        <taxon>Dikarya</taxon>
        <taxon>Basidiomycota</taxon>
        <taxon>Pucciniomycotina</taxon>
        <taxon>Pucciniomycetes</taxon>
        <taxon>Pucciniales</taxon>
        <taxon>Sphaerophragmiaceae</taxon>
        <taxon>Austropuccinia</taxon>
    </lineage>
</organism>
<sequence length="108" mass="11988">MYSGMPPYACPGSQRVTRESLRLCRFPIIQTIAYARAGCQRFTHKSLCLYKLPTIQTTPYASAGSQLLPRKSLRCAGSQQFKRFLTLVQASNNSHANPNACAGSQQFK</sequence>
<evidence type="ECO:0000313" key="2">
    <source>
        <dbReference type="Proteomes" id="UP000765509"/>
    </source>
</evidence>
<keyword evidence="2" id="KW-1185">Reference proteome</keyword>
<name>A0A9Q3I7H1_9BASI</name>
<comment type="caution">
    <text evidence="1">The sequence shown here is derived from an EMBL/GenBank/DDBJ whole genome shotgun (WGS) entry which is preliminary data.</text>
</comment>
<evidence type="ECO:0000313" key="1">
    <source>
        <dbReference type="EMBL" id="MBW0529150.1"/>
    </source>
</evidence>
<protein>
    <submittedName>
        <fullName evidence="1">Uncharacterized protein</fullName>
    </submittedName>
</protein>
<accession>A0A9Q3I7H1</accession>
<dbReference type="Proteomes" id="UP000765509">
    <property type="component" value="Unassembled WGS sequence"/>
</dbReference>
<proteinExistence type="predicted"/>
<gene>
    <name evidence="1" type="ORF">O181_068865</name>
</gene>